<evidence type="ECO:0000256" key="6">
    <source>
        <dbReference type="ARBA" id="ARBA00022967"/>
    </source>
</evidence>
<dbReference type="InterPro" id="IPR011303">
    <property type="entry name" value="RnfD_bac"/>
</dbReference>
<dbReference type="HAMAP" id="MF_00462">
    <property type="entry name" value="RsxD_RnfD"/>
    <property type="match status" value="1"/>
</dbReference>
<keyword evidence="10" id="KW-1003">Cell membrane</keyword>
<gene>
    <name evidence="10" type="primary">rnfD</name>
    <name evidence="11" type="ORF">GXN74_09410</name>
</gene>
<evidence type="ECO:0000256" key="9">
    <source>
        <dbReference type="ARBA" id="ARBA00023136"/>
    </source>
</evidence>
<evidence type="ECO:0000256" key="2">
    <source>
        <dbReference type="ARBA" id="ARBA00022553"/>
    </source>
</evidence>
<comment type="caution">
    <text evidence="11">The sequence shown here is derived from an EMBL/GenBank/DDBJ whole genome shotgun (WGS) entry which is preliminary data.</text>
</comment>
<feature type="transmembrane region" description="Helical" evidence="10">
    <location>
        <begin position="83"/>
        <end position="109"/>
    </location>
</feature>
<reference evidence="11 12" key="1">
    <citation type="submission" date="2020-01" db="EMBL/GenBank/DDBJ databases">
        <title>Anaeroalcalibacter tamaniensis gen. nov., sp. nov., moderately halophilic strictly anaerobic fermenter bacterium from mud volcano of Taman peninsula.</title>
        <authorList>
            <person name="Frolova A."/>
            <person name="Merkel A.Y."/>
            <person name="Slobodkin A.I."/>
        </authorList>
    </citation>
    <scope>NUCLEOTIDE SEQUENCE [LARGE SCALE GENOMIC DNA]</scope>
    <source>
        <strain evidence="11 12">F-3ap</strain>
    </source>
</reference>
<feature type="transmembrane region" description="Helical" evidence="10">
    <location>
        <begin position="226"/>
        <end position="244"/>
    </location>
</feature>
<keyword evidence="6 10" id="KW-1278">Translocase</keyword>
<dbReference type="Proteomes" id="UP000461585">
    <property type="component" value="Unassembled WGS sequence"/>
</dbReference>
<accession>A0A7X5HWL0</accession>
<dbReference type="PANTHER" id="PTHR30578">
    <property type="entry name" value="ELECTRON TRANSPORT COMPLEX PROTEIN RNFD"/>
    <property type="match status" value="1"/>
</dbReference>
<dbReference type="GO" id="GO:0055085">
    <property type="term" value="P:transmembrane transport"/>
    <property type="evidence" value="ECO:0007669"/>
    <property type="project" value="InterPro"/>
</dbReference>
<comment type="function">
    <text evidence="10">Part of a membrane-bound complex that couples electron transfer with translocation of ions across the membrane.</text>
</comment>
<comment type="similarity">
    <text evidence="10">Belongs to the NqrB/RnfD family.</text>
</comment>
<evidence type="ECO:0000256" key="7">
    <source>
        <dbReference type="ARBA" id="ARBA00022982"/>
    </source>
</evidence>
<keyword evidence="8 10" id="KW-1133">Transmembrane helix</keyword>
<evidence type="ECO:0000256" key="3">
    <source>
        <dbReference type="ARBA" id="ARBA00022630"/>
    </source>
</evidence>
<sequence>MSELQLISSSPHIRSKDSTQNIMGYVILALLPATAVGVYNFGFKALINILICIIASVAFEAGVQKLLKKEFTIRDNSAALTGLLLALNLPPAAPVFIGILGSFFAIVIVKQIYGGIGMNIVNPALAARAFLLVSYAEIMTAWEVDGVSSATPLAMLKDGSELPAVGDAFLGMIGGSIGEVSAIAILIGGIFLIVKKIISYRIPFYFILSTALMVLLFGGRGFDLSYLGYHLFSGGLMLGAFFMATDYVTSPMTPKGQIIMGVGCGIITALVRLFGGYPEGVSFAILIMNLFVPIIDRYTIPRAFGEVAK</sequence>
<comment type="cofactor">
    <cofactor evidence="10">
        <name>FMN</name>
        <dbReference type="ChEBI" id="CHEBI:58210"/>
    </cofactor>
</comment>
<comment type="subunit">
    <text evidence="10">The complex is composed of six subunits: RnfA, RnfB, RnfC, RnfD, RnfE and RnfG.</text>
</comment>
<keyword evidence="4 10" id="KW-0288">FMN</keyword>
<evidence type="ECO:0000256" key="5">
    <source>
        <dbReference type="ARBA" id="ARBA00022692"/>
    </source>
</evidence>
<keyword evidence="9 10" id="KW-0472">Membrane</keyword>
<proteinExistence type="inferred from homology"/>
<dbReference type="Pfam" id="PF03116">
    <property type="entry name" value="NQR2_RnfD_RnfE"/>
    <property type="match status" value="1"/>
</dbReference>
<dbReference type="InterPro" id="IPR004338">
    <property type="entry name" value="NqrB/RnfD"/>
</dbReference>
<dbReference type="GO" id="GO:0022900">
    <property type="term" value="P:electron transport chain"/>
    <property type="evidence" value="ECO:0007669"/>
    <property type="project" value="UniProtKB-UniRule"/>
</dbReference>
<keyword evidence="5 10" id="KW-0812">Transmembrane</keyword>
<dbReference type="PANTHER" id="PTHR30578:SF0">
    <property type="entry name" value="ION-TRANSLOCATING OXIDOREDUCTASE COMPLEX SUBUNIT D"/>
    <property type="match status" value="1"/>
</dbReference>
<dbReference type="AlphaFoldDB" id="A0A7X5HWL0"/>
<evidence type="ECO:0000256" key="4">
    <source>
        <dbReference type="ARBA" id="ARBA00022643"/>
    </source>
</evidence>
<feature type="transmembrane region" description="Helical" evidence="10">
    <location>
        <begin position="281"/>
        <end position="300"/>
    </location>
</feature>
<evidence type="ECO:0000313" key="11">
    <source>
        <dbReference type="EMBL" id="NDL67957.1"/>
    </source>
</evidence>
<feature type="transmembrane region" description="Helical" evidence="10">
    <location>
        <begin position="202"/>
        <end position="220"/>
    </location>
</feature>
<keyword evidence="3 10" id="KW-0285">Flavoprotein</keyword>
<feature type="transmembrane region" description="Helical" evidence="10">
    <location>
        <begin position="256"/>
        <end position="275"/>
    </location>
</feature>
<dbReference type="GO" id="GO:0005886">
    <property type="term" value="C:plasma membrane"/>
    <property type="evidence" value="ECO:0007669"/>
    <property type="project" value="UniProtKB-SubCell"/>
</dbReference>
<keyword evidence="1 10" id="KW-0813">Transport</keyword>
<feature type="transmembrane region" description="Helical" evidence="10">
    <location>
        <begin position="168"/>
        <end position="193"/>
    </location>
</feature>
<protein>
    <recommendedName>
        <fullName evidence="10">Ion-translocating oxidoreductase complex subunit D</fullName>
        <ecNumber evidence="10">7.-.-.-</ecNumber>
    </recommendedName>
    <alternativeName>
        <fullName evidence="10">Rnf electron transport complex subunit D</fullName>
    </alternativeName>
</protein>
<organism evidence="11 12">
    <name type="scientific">Anaerotalea alkaliphila</name>
    <dbReference type="NCBI Taxonomy" id="2662126"/>
    <lineage>
        <taxon>Bacteria</taxon>
        <taxon>Bacillati</taxon>
        <taxon>Bacillota</taxon>
        <taxon>Clostridia</taxon>
        <taxon>Eubacteriales</taxon>
        <taxon>Anaerotalea</taxon>
    </lineage>
</organism>
<feature type="modified residue" description="FMN phosphoryl threonine" evidence="10">
    <location>
        <position position="151"/>
    </location>
</feature>
<name>A0A7X5HWL0_9FIRM</name>
<evidence type="ECO:0000313" key="12">
    <source>
        <dbReference type="Proteomes" id="UP000461585"/>
    </source>
</evidence>
<dbReference type="EMBL" id="JAAEEH010000024">
    <property type="protein sequence ID" value="NDL67957.1"/>
    <property type="molecule type" value="Genomic_DNA"/>
</dbReference>
<keyword evidence="7 10" id="KW-0249">Electron transport</keyword>
<comment type="subcellular location">
    <subcellularLocation>
        <location evidence="10">Cell membrane</location>
        <topology evidence="10">Multi-pass membrane protein</topology>
    </subcellularLocation>
</comment>
<keyword evidence="12" id="KW-1185">Reference proteome</keyword>
<evidence type="ECO:0000256" key="8">
    <source>
        <dbReference type="ARBA" id="ARBA00022989"/>
    </source>
</evidence>
<evidence type="ECO:0000256" key="1">
    <source>
        <dbReference type="ARBA" id="ARBA00022448"/>
    </source>
</evidence>
<dbReference type="NCBIfam" id="TIGR01946">
    <property type="entry name" value="rnfD"/>
    <property type="match status" value="1"/>
</dbReference>
<keyword evidence="2 10" id="KW-0597">Phosphoprotein</keyword>
<dbReference type="EC" id="7.-.-.-" evidence="10"/>
<feature type="transmembrane region" description="Helical" evidence="10">
    <location>
        <begin position="21"/>
        <end position="39"/>
    </location>
</feature>
<feature type="transmembrane region" description="Helical" evidence="10">
    <location>
        <begin position="45"/>
        <end position="63"/>
    </location>
</feature>
<dbReference type="RefSeq" id="WP_162370678.1">
    <property type="nucleotide sequence ID" value="NZ_JAAEEH010000024.1"/>
</dbReference>
<evidence type="ECO:0000256" key="10">
    <source>
        <dbReference type="HAMAP-Rule" id="MF_00462"/>
    </source>
</evidence>